<sequence length="352" mass="38677">MAIYALWNNKGGVGKSYLTFQIASEYAIQNPDKRVLVIDVCPQANSSSMILGGIEDGENALNAIHSAAPRRTISGYIEDRILSPYVNPNTGANFVTQACTINNEVPNNLYLVVGDEQLEIQASRVMSATFPGPQDAWRIVHTWLSDLINDIANSWNQIDYTVFIDCNPSFSVYTELAMSAADRLLIPFSADGSSKRAVRAVLSLVYGIARQPGQQQSEFFLNTGRYRMSFPDIYMYIGNRLTQMNQSSAAAFKTVVNEIGDEIYDVWRANPNLFCIHPNGTAIPNNKKLFKAMFQYEVNDANSASVVSGAIGTPISTLRAGQANVLGKNVTVNQSQLDKQVPNLVDLVTAIE</sequence>
<evidence type="ECO:0000313" key="2">
    <source>
        <dbReference type="EMBL" id="NNA98430.1"/>
    </source>
</evidence>
<proteinExistence type="predicted"/>
<organism evidence="2 3">
    <name type="scientific">Pseudomonas gessardii</name>
    <dbReference type="NCBI Taxonomy" id="78544"/>
    <lineage>
        <taxon>Bacteria</taxon>
        <taxon>Pseudomonadati</taxon>
        <taxon>Pseudomonadota</taxon>
        <taxon>Gammaproteobacteria</taxon>
        <taxon>Pseudomonadales</taxon>
        <taxon>Pseudomonadaceae</taxon>
        <taxon>Pseudomonas</taxon>
    </lineage>
</organism>
<dbReference type="CDD" id="cd02042">
    <property type="entry name" value="ParAB_family"/>
    <property type="match status" value="1"/>
</dbReference>
<evidence type="ECO:0000259" key="1">
    <source>
        <dbReference type="Pfam" id="PF13614"/>
    </source>
</evidence>
<dbReference type="InterPro" id="IPR025669">
    <property type="entry name" value="AAA_dom"/>
</dbReference>
<name>A0A7Y1QNR4_9PSED</name>
<dbReference type="SUPFAM" id="SSF52540">
    <property type="entry name" value="P-loop containing nucleoside triphosphate hydrolases"/>
    <property type="match status" value="1"/>
</dbReference>
<dbReference type="Gene3D" id="3.40.50.300">
    <property type="entry name" value="P-loop containing nucleotide triphosphate hydrolases"/>
    <property type="match status" value="1"/>
</dbReference>
<dbReference type="PANTHER" id="PTHR13696:SF99">
    <property type="entry name" value="COBYRINIC ACID AC-DIAMIDE SYNTHASE"/>
    <property type="match status" value="1"/>
</dbReference>
<dbReference type="InterPro" id="IPR050678">
    <property type="entry name" value="DNA_Partitioning_ATPase"/>
</dbReference>
<dbReference type="Pfam" id="PF13614">
    <property type="entry name" value="AAA_31"/>
    <property type="match status" value="1"/>
</dbReference>
<dbReference type="AlphaFoldDB" id="A0A7Y1QNR4"/>
<dbReference type="Proteomes" id="UP000542111">
    <property type="component" value="Unassembled WGS sequence"/>
</dbReference>
<dbReference type="EMBL" id="JAAQYP010000057">
    <property type="protein sequence ID" value="NNA98430.1"/>
    <property type="molecule type" value="Genomic_DNA"/>
</dbReference>
<reference evidence="2 3" key="1">
    <citation type="journal article" date="2020" name="Front. Microbiol.">
        <title>Genetic Organization of the aprX-lipA2 Operon Affects the Proteolytic Potential of Pseudomonas Species in Milk.</title>
        <authorList>
            <person name="Maier C."/>
            <person name="Huptas C."/>
            <person name="von Neubeck M."/>
            <person name="Scherer S."/>
            <person name="Wenning M."/>
            <person name="Lucking G."/>
        </authorList>
    </citation>
    <scope>NUCLEOTIDE SEQUENCE [LARGE SCALE GENOMIC DNA]</scope>
    <source>
        <strain evidence="2 3">G4779</strain>
    </source>
</reference>
<protein>
    <submittedName>
        <fullName evidence="2">ParA family protein</fullName>
    </submittedName>
</protein>
<feature type="domain" description="AAA" evidence="1">
    <location>
        <begin position="2"/>
        <end position="207"/>
    </location>
</feature>
<evidence type="ECO:0000313" key="3">
    <source>
        <dbReference type="Proteomes" id="UP000542111"/>
    </source>
</evidence>
<comment type="caution">
    <text evidence="2">The sequence shown here is derived from an EMBL/GenBank/DDBJ whole genome shotgun (WGS) entry which is preliminary data.</text>
</comment>
<gene>
    <name evidence="2" type="ORF">HBO33_25025</name>
</gene>
<dbReference type="InterPro" id="IPR027417">
    <property type="entry name" value="P-loop_NTPase"/>
</dbReference>
<dbReference type="RefSeq" id="WP_169898867.1">
    <property type="nucleotide sequence ID" value="NZ_JAAQYP010000057.1"/>
</dbReference>
<dbReference type="PANTHER" id="PTHR13696">
    <property type="entry name" value="P-LOOP CONTAINING NUCLEOSIDE TRIPHOSPHATE HYDROLASE"/>
    <property type="match status" value="1"/>
</dbReference>
<accession>A0A7Y1QNR4</accession>